<comment type="caution">
    <text evidence="2">The sequence shown here is derived from an EMBL/GenBank/DDBJ whole genome shotgun (WGS) entry which is preliminary data.</text>
</comment>
<dbReference type="Gene3D" id="3.30.420.10">
    <property type="entry name" value="Ribonuclease H-like superfamily/Ribonuclease H"/>
    <property type="match status" value="1"/>
</dbReference>
<name>A0ABU2VI54_9ACTN</name>
<keyword evidence="2" id="KW-0269">Exonuclease</keyword>
<dbReference type="InterPro" id="IPR036397">
    <property type="entry name" value="RNaseH_sf"/>
</dbReference>
<organism evidence="2 3">
    <name type="scientific">Streptomyces doebereineriae</name>
    <dbReference type="NCBI Taxonomy" id="3075528"/>
    <lineage>
        <taxon>Bacteria</taxon>
        <taxon>Bacillati</taxon>
        <taxon>Actinomycetota</taxon>
        <taxon>Actinomycetes</taxon>
        <taxon>Kitasatosporales</taxon>
        <taxon>Streptomycetaceae</taxon>
        <taxon>Streptomyces</taxon>
    </lineage>
</organism>
<accession>A0ABU2VI54</accession>
<gene>
    <name evidence="2" type="ORF">RNB18_34530</name>
</gene>
<dbReference type="CDD" id="cd06127">
    <property type="entry name" value="DEDDh"/>
    <property type="match status" value="1"/>
</dbReference>
<dbReference type="Pfam" id="PF00929">
    <property type="entry name" value="RNase_T"/>
    <property type="match status" value="1"/>
</dbReference>
<feature type="domain" description="Exonuclease" evidence="1">
    <location>
        <begin position="316"/>
        <end position="470"/>
    </location>
</feature>
<protein>
    <submittedName>
        <fullName evidence="2">3'-5' exonuclease</fullName>
    </submittedName>
</protein>
<dbReference type="Proteomes" id="UP001183824">
    <property type="component" value="Unassembled WGS sequence"/>
</dbReference>
<dbReference type="InterPro" id="IPR012337">
    <property type="entry name" value="RNaseH-like_sf"/>
</dbReference>
<keyword evidence="3" id="KW-1185">Reference proteome</keyword>
<reference evidence="3" key="1">
    <citation type="submission" date="2023-07" db="EMBL/GenBank/DDBJ databases">
        <title>30 novel species of actinomycetes from the DSMZ collection.</title>
        <authorList>
            <person name="Nouioui I."/>
        </authorList>
    </citation>
    <scope>NUCLEOTIDE SEQUENCE [LARGE SCALE GENOMIC DNA]</scope>
    <source>
        <strain evidence="3">DSM 41640</strain>
    </source>
</reference>
<keyword evidence="2" id="KW-0378">Hydrolase</keyword>
<evidence type="ECO:0000313" key="2">
    <source>
        <dbReference type="EMBL" id="MDT0485237.1"/>
    </source>
</evidence>
<sequence>MTEVTTQTTETTAEESPALPEELGGWRIAGLLSERLDVEVTMDDIDELVVQEHLVVVDYFKRRPMYATAAALALDEHLVRGVVAERIAWEAASVPRDAAAARIGWHWRDIVRMGEEGRITQGKGGRYLITELETLAAEADGEQYITAQAAADVLEIRHPADWKYVEAAGWITPADTYEREVGRHRTVTVALYRLGDVRAVRDMPGVDWEAARGLPKGAVSPLREYAALAPTRAAVVKGFAQGLADRHHTTVWAWSSPYSGDWELDWERVDGGPTEDEVRQELLADPVAAPYASEITLCPAWGEVTRIARELLQPDAAVIIDTETTDLPGQIVEVAVIDAATGKKLLDTLVRPTEPISDGARWVHGITDEMVADARPFEKVLPRLRQVTKGRAICAYNVGFDRGVVLGDVRRAGKKPMHLEPEDSWFCLMEAYKDWVGSFRWLRLGGRHRALGDCESARKVLIRMSKGRGFEFSEGCSKPNRRVARP</sequence>
<proteinExistence type="predicted"/>
<dbReference type="RefSeq" id="WP_311718027.1">
    <property type="nucleotide sequence ID" value="NZ_JAVREZ010000015.1"/>
</dbReference>
<dbReference type="SMART" id="SM00479">
    <property type="entry name" value="EXOIII"/>
    <property type="match status" value="1"/>
</dbReference>
<evidence type="ECO:0000259" key="1">
    <source>
        <dbReference type="SMART" id="SM00479"/>
    </source>
</evidence>
<dbReference type="GO" id="GO:0004527">
    <property type="term" value="F:exonuclease activity"/>
    <property type="evidence" value="ECO:0007669"/>
    <property type="project" value="UniProtKB-KW"/>
</dbReference>
<dbReference type="PANTHER" id="PTHR30231">
    <property type="entry name" value="DNA POLYMERASE III SUBUNIT EPSILON"/>
    <property type="match status" value="1"/>
</dbReference>
<dbReference type="InterPro" id="IPR013520">
    <property type="entry name" value="Ribonucl_H"/>
</dbReference>
<dbReference type="SUPFAM" id="SSF53098">
    <property type="entry name" value="Ribonuclease H-like"/>
    <property type="match status" value="1"/>
</dbReference>
<dbReference type="EMBL" id="JAVREZ010000015">
    <property type="protein sequence ID" value="MDT0485237.1"/>
    <property type="molecule type" value="Genomic_DNA"/>
</dbReference>
<dbReference type="PANTHER" id="PTHR30231:SF37">
    <property type="entry name" value="EXODEOXYRIBONUCLEASE 10"/>
    <property type="match status" value="1"/>
</dbReference>
<evidence type="ECO:0000313" key="3">
    <source>
        <dbReference type="Proteomes" id="UP001183824"/>
    </source>
</evidence>
<keyword evidence="2" id="KW-0540">Nuclease</keyword>